<dbReference type="AlphaFoldDB" id="A0A508B5G2"/>
<feature type="region of interest" description="Disordered" evidence="1">
    <location>
        <begin position="750"/>
        <end position="770"/>
    </location>
</feature>
<evidence type="ECO:0000313" key="2">
    <source>
        <dbReference type="EMBL" id="KAB8198675.1"/>
    </source>
</evidence>
<proteinExistence type="predicted"/>
<reference evidence="2 3" key="1">
    <citation type="submission" date="2019-10" db="EMBL/GenBank/DDBJ databases">
        <title>Lysobacter alkalisoli sp. nov., isolated from saline-alkaline soil.</title>
        <authorList>
            <person name="Sun J.-Q."/>
        </authorList>
    </citation>
    <scope>NUCLEOTIDE SEQUENCE [LARGE SCALE GENOMIC DNA]</scope>
    <source>
        <strain evidence="2 3">KCTC 42381</strain>
    </source>
</reference>
<organism evidence="2 3">
    <name type="scientific">Marilutibacter maris</name>
    <dbReference type="NCBI Taxonomy" id="1605891"/>
    <lineage>
        <taxon>Bacteria</taxon>
        <taxon>Pseudomonadati</taxon>
        <taxon>Pseudomonadota</taxon>
        <taxon>Gammaproteobacteria</taxon>
        <taxon>Lysobacterales</taxon>
        <taxon>Lysobacteraceae</taxon>
        <taxon>Marilutibacter</taxon>
    </lineage>
</organism>
<sequence>MSNTPSTPPADQRRPLYVTSRLRYFDGEFLATADFVDEQNYHVDRQTRHETHLHAPGVLEGLAVRIDGSGASPLSVVVAPGSALDAMGNQVLLAEATTVTLEADAANGDYLVFVSFVETPSDPQEGSGGETRFTQAPAKTIGIGSEVPEGALPLARVRVTGGSIDAVDMDCVRVDGRTRRYAGAHLPGPPGEAATLRVENVVAAQTADAYPEDGGYVPPDYRVLLTARGGFEVDAEADSPLLEVTGEGVAASVPMEARDGLVVTGTGAVTDLFNAQAMMAVGTAQSPTYHFEVWNNADPGASAPLFCVMDETKGVQVYSKATIGANGRMSIGKSYSNGSPDDNLEVWDGNARLLGVTSESAALDAGVVLHANGGVTVADTKIYDSGVMSIGHASSDRTHPLEVWSGDAKLFVVTPGAVNVSESIPLKPGGGLVVADTRIDGSGTVSIGHAPDNVSHPLEVWDGATKLLAVTADGVNVCSNKPFSANGGISVSDTCFDGTGTLSIGHAPDNVSHPLEVWDGATKLLAVTADGVNVCSNKPFSANGGISVSDTCFDGTGTLSIGHAPDDVTHPLEVWGGGTKLFAVSTSSVAVGATARLNANGGLAVSDTRIDTSGTLSIGHAPDDSSHPLEVWSGGTRLFTVTGNAVNVAGAAHMNANGGLTVGDGMTLNGNSSLLGQRQDLEFGTEYSAASDGFVVAWLDCHIDKRQENIVGEVGGETRAAASSHRDAGGSNKTLVDYCSITMPVRKGETWKVSHTQDSDLPGDTSGSNQRRLYFMPIGN</sequence>
<dbReference type="RefSeq" id="WP_141480772.1">
    <property type="nucleotide sequence ID" value="NZ_VICD02000006.1"/>
</dbReference>
<gene>
    <name evidence="2" type="ORF">FKV24_000445</name>
</gene>
<accession>A0A508B5G2</accession>
<evidence type="ECO:0000313" key="3">
    <source>
        <dbReference type="Proteomes" id="UP000320431"/>
    </source>
</evidence>
<dbReference type="Proteomes" id="UP000320431">
    <property type="component" value="Unassembled WGS sequence"/>
</dbReference>
<evidence type="ECO:0000256" key="1">
    <source>
        <dbReference type="SAM" id="MobiDB-lite"/>
    </source>
</evidence>
<dbReference type="EMBL" id="VICD02000006">
    <property type="protein sequence ID" value="KAB8198675.1"/>
    <property type="molecule type" value="Genomic_DNA"/>
</dbReference>
<protein>
    <submittedName>
        <fullName evidence="2">Uncharacterized protein</fullName>
    </submittedName>
</protein>
<name>A0A508B5G2_9GAMM</name>
<comment type="caution">
    <text evidence="2">The sequence shown here is derived from an EMBL/GenBank/DDBJ whole genome shotgun (WGS) entry which is preliminary data.</text>
</comment>